<feature type="compositionally biased region" description="Basic and acidic residues" evidence="7">
    <location>
        <begin position="207"/>
        <end position="216"/>
    </location>
</feature>
<feature type="coiled-coil region" evidence="6">
    <location>
        <begin position="2513"/>
        <end position="2597"/>
    </location>
</feature>
<feature type="compositionally biased region" description="Basic and acidic residues" evidence="7">
    <location>
        <begin position="570"/>
        <end position="587"/>
    </location>
</feature>
<dbReference type="Proteomes" id="UP000041254">
    <property type="component" value="Unassembled WGS sequence"/>
</dbReference>
<dbReference type="InterPro" id="IPR025260">
    <property type="entry name" value="CHD1-like_C"/>
</dbReference>
<feature type="compositionally biased region" description="Polar residues" evidence="7">
    <location>
        <begin position="149"/>
        <end position="160"/>
    </location>
</feature>
<feature type="compositionally biased region" description="Basic residues" evidence="7">
    <location>
        <begin position="2197"/>
        <end position="2207"/>
    </location>
</feature>
<feature type="compositionally biased region" description="Polar residues" evidence="7">
    <location>
        <begin position="1285"/>
        <end position="1300"/>
    </location>
</feature>
<evidence type="ECO:0000256" key="3">
    <source>
        <dbReference type="ARBA" id="ARBA00023043"/>
    </source>
</evidence>
<dbReference type="InterPro" id="IPR002110">
    <property type="entry name" value="Ankyrin_rpt"/>
</dbReference>
<feature type="compositionally biased region" description="Acidic residues" evidence="7">
    <location>
        <begin position="1211"/>
        <end position="1220"/>
    </location>
</feature>
<accession>A0A0G4H7Y4</accession>
<dbReference type="InterPro" id="IPR050776">
    <property type="entry name" value="Ank_Repeat/CDKN_Inhibitor"/>
</dbReference>
<dbReference type="InterPro" id="IPR013083">
    <property type="entry name" value="Znf_RING/FYVE/PHD"/>
</dbReference>
<feature type="region of interest" description="Disordered" evidence="7">
    <location>
        <begin position="545"/>
        <end position="599"/>
    </location>
</feature>
<feature type="compositionally biased region" description="Polar residues" evidence="7">
    <location>
        <begin position="689"/>
        <end position="698"/>
    </location>
</feature>
<feature type="compositionally biased region" description="Basic and acidic residues" evidence="7">
    <location>
        <begin position="241"/>
        <end position="256"/>
    </location>
</feature>
<sequence>MSDFKQQRGLAGSGRPAAAAHTEREGAVRPHVEPGSGGQNTRTRQQVCSNTLSASDGYSVQGADPVSTSSFFENLRKGLTGSTRRALYEDKNEEEPPPVREGDNLRVGRPGQEASGSRRVAGGSRSHVASSRSERERGVKRDVEGQPVSMRSATEGNQQEENPEKVQKQQDRILPMSTSSFSENLRKGLTGSTRKALYEDKNEEESLPVREGDYLRARRPGQEASGSRRVASGSRSHVASSRREGGRERDVKRDLEGQPVSMRSATEGTQQEEDTLQKKAVNDWVGKIIQNSQAGTNADRVGAGREDSDDDADLSSRQPSRPAPPQASSTRLKQQQQQQQQQQQGGGGPTPGRAFLSRNLAQGLAAQAMAGPVEFGSAPSAPSGACEGLAVGHSSEEDDSPHSVLGNKELTGLSEVMMRQKIREMVRDRGGIVDNQANDNEGGEGENDHEQPGDPADIAARRRQLSVVEENLSLLQSRQGEIEQNRYFSKPTFSDSNEDKERERKLQQDMMPNFGDPSQLGEVDCLGQQGSPLFFGNNLNSTLGIPPSSASGATQRRARRRAYNDDGSDDESKAGQGSKERHSRLEKGATSSQDSADKVQKQGNISLLHSLSEELRILLEKNPHSSKPSDETHLGDSHEEDEQEPGLFFPQHDRDLPQQQGKAPALVGSSSPFVFPAHLDGTIGAPDGPTSSADTKQTARGPPHSDIKEKTPLDACGVSEEGYNRMLARDNHSNIVPPDEAAWIVSEIAEQANESICRPGGAWKHEVAAGLRQRMLHHRYLCVRLRSDKFGLSTSSHRLYKHGSLCVCLADGCESGDPSPPTCPSPQEQRHLEAAIGATIQQVQDEAGANETGGRFMEIARVAQMLMDQLMDRGVVLDRLPKTIVLVSVEELLDSDVSHDGSASGVSCKRGLWFHYIRWNPHSSDSTLSSLCPPLPKAKERPSRQAEHKKVAAKAGRAFEDIPTSISCHAMSDNDLEKACKRYLRPKKEAVSALNRLTTSLDETYALSVTRILLHDVGAHVDRIVSAGADAESRKRLEEACWKYVARFASQGPGGWQVVMKAYERLKEEAELLFCSPASQPSGPPPPAPASQPTPAPASEDQPTKLLSLPTAPSRRQQDAPDVSRPILSPRLEDDEPSVDVEPSTAKGVSSSAAAWPSAEAWYGGLLEGDYSSEDDDSPSSLLGSKDTAGMDRPARRQAMGKMVRQRDELAETEGGEQTDDASGVHSSAASVTTATQRPALLEGNINLLHSVRGQPAPKTHSSHSHEEDEREPGLLLPQHDRDLPQQQGKAPSLVGSSSPFVFPAHLGGTISAPDGPTSSADTKHTARGPPHSDDGSDGEDGGDANERHSGRKEGVAGNGSPLFARLDGQQQESLGRMNYNSQKTKAMVRAVRELCGENELVPAEGRKTVQLEKGHSLLSQLPISCYLDPSFMDGLLFRHALQACVVHGAVGSLEVLLREALVKPTEKDKKKLRAGEVRAKSDGRVLKWSDLSLDALDSSLMYLDEPLNAVAVEVYARAPLPVQAAVANAPVEIMQTLLAYNADVNARRPVPSWRTLVTSAAGAAASWHRPDLLRFLLREAGADPSVPSVVRFECGNGLCVPDRYDLLQLVCLGPRTETSPHTPTHTSAPGREDMQQRQAVATIEVLDAEGLIKHGEKESGMFDINSRDREGDTPLHLAAIRGWPSLVEWLLQKGADPGATNSYARDGMLLTPLDIARMCGRKECEAVLLRHLAAHPGHAAGKRSSKATVAAAVGMEEGGSVQAPPPPTAQEKKRQELREAATKGVVQMKATARAVREACAHDLLTPEGRRKRVDLKEDHSPLSSLPKPMITYMNGLVLKQALHSCAVHGSAGSLEALLRDNFIKPTEGGSEGLPVGQVRTASGEILNWRDLTLASVEPFESERLIGRYVRRPLLIDAILAISYDAPSVLQIVKSLVEYNTDVNEMGLVAENGQSGQEVSTSAVGAAAFEHAPEVLDFLLRQPHADPSVRSEGDFHAGMNLLQLACVGAPEELPQDSQDTEASQPPPQPKVSSRKSRKKATSKGKCADSQVQEGGEEEAVGIATREAKEKALQSRAVATLEVLDRHGLMRSAPTKGKGGRRKGSVLNIHCRDGQGNSLLHLEAINGWSRMIEWLLAKGVDAEAVNKVRLTAPDVARNFGCKLCVDVLVAHLESRRKAAEAELLREKKMEREKEERAARKREQKRLKRLTAAAQQAEAEPASGETEGGNNTQHETQEVDDATDEAATPSCPPDTHDDSVEPALFDAPSDHQQQHLLSHEPPDDMGPPPIPSTALRPADGAPASHLLADPYYQPLSSSSSFVDPPVPSTVSTTPADRPSTAQPSTRPDDFPPADGVAQLRAELNDAIDKKESLEAQYGDVLEARRRATDRVKELKTNIRRLRYVTPNLSQDVLASLSTAAEVRELEAKISREEERLDELLVAAERRANQLQSGALKAKKAPAAEQQNAPAAAAAAASSSADGCGVPVCHEMSVLLNESSTEEQLLEATEHTQCDIDQLECDISRMTEEHIKAEAALQTLEQEHHTLQQEANKRLTPTRLESLTSIAAVDAFKRDIKKANQELRELSKEAAVRHAALEKEETAAAAAASGDGGEGTCVMCISKRPTVVFFPCLQKCLCEGCWREMAAAHDAAKREKARLEALQRRVPDDVARDAQLKCPMCNQEAHYASTVDGIRTAT</sequence>
<feature type="region of interest" description="Disordered" evidence="7">
    <location>
        <begin position="483"/>
        <end position="505"/>
    </location>
</feature>
<keyword evidence="6" id="KW-0175">Coiled coil</keyword>
<dbReference type="InParanoid" id="A0A0G4H7Y4"/>
<evidence type="ECO:0000256" key="5">
    <source>
        <dbReference type="PROSITE-ProRule" id="PRU00023"/>
    </source>
</evidence>
<feature type="region of interest" description="Disordered" evidence="7">
    <location>
        <begin position="2012"/>
        <end position="2058"/>
    </location>
</feature>
<feature type="compositionally biased region" description="Low complexity" evidence="7">
    <location>
        <begin position="224"/>
        <end position="239"/>
    </location>
</feature>
<dbReference type="SMART" id="SM00248">
    <property type="entry name" value="ANK"/>
    <property type="match status" value="4"/>
</dbReference>
<dbReference type="Pfam" id="PF13907">
    <property type="entry name" value="CHD1-like_C"/>
    <property type="match status" value="1"/>
</dbReference>
<feature type="region of interest" description="Disordered" evidence="7">
    <location>
        <begin position="1076"/>
        <end position="1154"/>
    </location>
</feature>
<feature type="compositionally biased region" description="Basic and acidic residues" evidence="7">
    <location>
        <begin position="132"/>
        <end position="144"/>
    </location>
</feature>
<feature type="repeat" description="ANK" evidence="5">
    <location>
        <begin position="2114"/>
        <end position="2146"/>
    </location>
</feature>
<dbReference type="PANTHER" id="PTHR24201">
    <property type="entry name" value="ANK_REP_REGION DOMAIN-CONTAINING PROTEIN"/>
    <property type="match status" value="1"/>
</dbReference>
<comment type="subcellular location">
    <subcellularLocation>
        <location evidence="1">Nucleus</location>
    </subcellularLocation>
</comment>
<keyword evidence="4" id="KW-0539">Nucleus</keyword>
<dbReference type="SMART" id="SM01176">
    <property type="entry name" value="DUF4208"/>
    <property type="match status" value="1"/>
</dbReference>
<dbReference type="PROSITE" id="PS50088">
    <property type="entry name" value="ANK_REPEAT"/>
    <property type="match status" value="2"/>
</dbReference>
<dbReference type="Gene3D" id="1.25.40.20">
    <property type="entry name" value="Ankyrin repeat-containing domain"/>
    <property type="match status" value="3"/>
</dbReference>
<feature type="region of interest" description="Disordered" evidence="7">
    <location>
        <begin position="375"/>
        <end position="410"/>
    </location>
</feature>
<dbReference type="EMBL" id="CDMY01001057">
    <property type="protein sequence ID" value="CEM39986.1"/>
    <property type="molecule type" value="Genomic_DNA"/>
</dbReference>
<feature type="compositionally biased region" description="Basic and acidic residues" evidence="7">
    <location>
        <begin position="97"/>
        <end position="106"/>
    </location>
</feature>
<keyword evidence="10" id="KW-1185">Reference proteome</keyword>
<evidence type="ECO:0000256" key="2">
    <source>
        <dbReference type="ARBA" id="ARBA00022737"/>
    </source>
</evidence>
<gene>
    <name evidence="9" type="ORF">Vbra_19880</name>
</gene>
<dbReference type="InterPro" id="IPR036770">
    <property type="entry name" value="Ankyrin_rpt-contain_sf"/>
</dbReference>
<dbReference type="Gene3D" id="3.30.40.10">
    <property type="entry name" value="Zinc/RING finger domain, C3HC4 (zinc finger)"/>
    <property type="match status" value="1"/>
</dbReference>
<dbReference type="PROSITE" id="PS50297">
    <property type="entry name" value="ANK_REP_REGION"/>
    <property type="match status" value="2"/>
</dbReference>
<feature type="compositionally biased region" description="Low complexity" evidence="7">
    <location>
        <begin position="2208"/>
        <end position="2220"/>
    </location>
</feature>
<feature type="region of interest" description="Disordered" evidence="7">
    <location>
        <begin position="1169"/>
        <end position="1364"/>
    </location>
</feature>
<feature type="compositionally biased region" description="Polar residues" evidence="7">
    <location>
        <begin position="39"/>
        <end position="58"/>
    </location>
</feature>
<feature type="compositionally biased region" description="Basic and acidic residues" evidence="7">
    <location>
        <begin position="2266"/>
        <end position="2280"/>
    </location>
</feature>
<feature type="compositionally biased region" description="Basic and acidic residues" evidence="7">
    <location>
        <begin position="162"/>
        <end position="171"/>
    </location>
</feature>
<dbReference type="OrthoDB" id="21416at2759"/>
<feature type="compositionally biased region" description="Low complexity" evidence="7">
    <location>
        <begin position="114"/>
        <end position="126"/>
    </location>
</feature>
<dbReference type="Pfam" id="PF00023">
    <property type="entry name" value="Ank"/>
    <property type="match status" value="1"/>
</dbReference>
<evidence type="ECO:0000256" key="1">
    <source>
        <dbReference type="ARBA" id="ARBA00004123"/>
    </source>
</evidence>
<feature type="compositionally biased region" description="Polar residues" evidence="7">
    <location>
        <begin position="1225"/>
        <end position="1237"/>
    </location>
</feature>
<evidence type="ECO:0000259" key="8">
    <source>
        <dbReference type="SMART" id="SM01176"/>
    </source>
</evidence>
<dbReference type="PhylomeDB" id="A0A0G4H7Y4"/>
<reference evidence="9 10" key="1">
    <citation type="submission" date="2014-11" db="EMBL/GenBank/DDBJ databases">
        <authorList>
            <person name="Zhu J."/>
            <person name="Qi W."/>
            <person name="Song R."/>
        </authorList>
    </citation>
    <scope>NUCLEOTIDE SEQUENCE [LARGE SCALE GENOMIC DNA]</scope>
</reference>
<feature type="region of interest" description="Disordered" evidence="7">
    <location>
        <begin position="2188"/>
        <end position="2352"/>
    </location>
</feature>
<keyword evidence="2" id="KW-0677">Repeat</keyword>
<feature type="compositionally biased region" description="Polar residues" evidence="7">
    <location>
        <begin position="545"/>
        <end position="554"/>
    </location>
</feature>
<evidence type="ECO:0000313" key="10">
    <source>
        <dbReference type="Proteomes" id="UP000041254"/>
    </source>
</evidence>
<evidence type="ECO:0000256" key="7">
    <source>
        <dbReference type="SAM" id="MobiDB-lite"/>
    </source>
</evidence>
<feature type="region of interest" description="Disordered" evidence="7">
    <location>
        <begin position="623"/>
        <end position="711"/>
    </location>
</feature>
<keyword evidence="3 5" id="KW-0040">ANK repeat</keyword>
<feature type="coiled-coil region" evidence="6">
    <location>
        <begin position="2354"/>
        <end position="2440"/>
    </location>
</feature>
<feature type="compositionally biased region" description="Basic and acidic residues" evidence="7">
    <location>
        <begin position="623"/>
        <end position="637"/>
    </location>
</feature>
<feature type="region of interest" description="Disordered" evidence="7">
    <location>
        <begin position="428"/>
        <end position="455"/>
    </location>
</feature>
<dbReference type="SUPFAM" id="SSF48403">
    <property type="entry name" value="Ankyrin repeat"/>
    <property type="match status" value="2"/>
</dbReference>
<proteinExistence type="predicted"/>
<protein>
    <recommendedName>
        <fullName evidence="8">Chromodomain-helicase-DNA-binding protein 1-like C-terminal domain-containing protein</fullName>
    </recommendedName>
</protein>
<feature type="compositionally biased region" description="Basic and acidic residues" evidence="7">
    <location>
        <begin position="1345"/>
        <end position="1355"/>
    </location>
</feature>
<feature type="repeat" description="ANK" evidence="5">
    <location>
        <begin position="1671"/>
        <end position="1703"/>
    </location>
</feature>
<feature type="compositionally biased region" description="Basic residues" evidence="7">
    <location>
        <begin position="2032"/>
        <end position="2042"/>
    </location>
</feature>
<evidence type="ECO:0000256" key="6">
    <source>
        <dbReference type="SAM" id="Coils"/>
    </source>
</evidence>
<feature type="region of interest" description="Disordered" evidence="7">
    <location>
        <begin position="1"/>
        <end position="355"/>
    </location>
</feature>
<feature type="compositionally biased region" description="Low complexity" evidence="7">
    <location>
        <begin position="315"/>
        <end position="343"/>
    </location>
</feature>
<feature type="domain" description="Chromodomain-helicase-DNA-binding protein 1-like C-terminal" evidence="8">
    <location>
        <begin position="959"/>
        <end position="1066"/>
    </location>
</feature>
<dbReference type="GO" id="GO:0005634">
    <property type="term" value="C:nucleus"/>
    <property type="evidence" value="ECO:0007669"/>
    <property type="project" value="UniProtKB-SubCell"/>
</dbReference>
<feature type="compositionally biased region" description="Low complexity" evidence="7">
    <location>
        <begin position="2312"/>
        <end position="2332"/>
    </location>
</feature>
<dbReference type="VEuPathDB" id="CryptoDB:Vbra_19880"/>
<organism evidence="9 10">
    <name type="scientific">Vitrella brassicaformis (strain CCMP3155)</name>
    <dbReference type="NCBI Taxonomy" id="1169540"/>
    <lineage>
        <taxon>Eukaryota</taxon>
        <taxon>Sar</taxon>
        <taxon>Alveolata</taxon>
        <taxon>Colpodellida</taxon>
        <taxon>Vitrellaceae</taxon>
        <taxon>Vitrella</taxon>
    </lineage>
</organism>
<evidence type="ECO:0000256" key="4">
    <source>
        <dbReference type="ARBA" id="ARBA00023242"/>
    </source>
</evidence>
<evidence type="ECO:0000313" key="9">
    <source>
        <dbReference type="EMBL" id="CEM39986.1"/>
    </source>
</evidence>
<name>A0A0G4H7Y4_VITBC</name>
<feature type="compositionally biased region" description="Basic and acidic residues" evidence="7">
    <location>
        <begin position="21"/>
        <end position="32"/>
    </location>
</feature>
<feature type="compositionally biased region" description="Pro residues" evidence="7">
    <location>
        <begin position="1082"/>
        <end position="1096"/>
    </location>
</feature>